<evidence type="ECO:0000256" key="3">
    <source>
        <dbReference type="RuleBase" id="RU000454"/>
    </source>
</evidence>
<dbReference type="PANTHER" id="PTHR47966">
    <property type="entry name" value="BETA-SITE APP-CLEAVING ENZYME, ISOFORM A-RELATED"/>
    <property type="match status" value="1"/>
</dbReference>
<keyword evidence="4" id="KW-1133">Transmembrane helix</keyword>
<dbReference type="PROSITE" id="PS00141">
    <property type="entry name" value="ASP_PROTEASE"/>
    <property type="match status" value="1"/>
</dbReference>
<dbReference type="EMBL" id="KI925455">
    <property type="protein sequence ID" value="ETW85725.1"/>
    <property type="molecule type" value="Genomic_DNA"/>
</dbReference>
<dbReference type="SUPFAM" id="SSF50630">
    <property type="entry name" value="Acid proteases"/>
    <property type="match status" value="1"/>
</dbReference>
<dbReference type="GO" id="GO:0004190">
    <property type="term" value="F:aspartic-type endopeptidase activity"/>
    <property type="evidence" value="ECO:0007669"/>
    <property type="project" value="UniProtKB-KW"/>
</dbReference>
<dbReference type="InterPro" id="IPR001969">
    <property type="entry name" value="Aspartic_peptidase_AS"/>
</dbReference>
<dbReference type="InterPro" id="IPR001461">
    <property type="entry name" value="Aspartic_peptidase_A1"/>
</dbReference>
<dbReference type="AlphaFoldDB" id="W4KK74"/>
<feature type="transmembrane region" description="Helical" evidence="4">
    <location>
        <begin position="351"/>
        <end position="375"/>
    </location>
</feature>
<dbReference type="GO" id="GO:0006508">
    <property type="term" value="P:proteolysis"/>
    <property type="evidence" value="ECO:0007669"/>
    <property type="project" value="UniProtKB-KW"/>
</dbReference>
<dbReference type="GeneID" id="20668144"/>
<keyword evidence="2 3" id="KW-0064">Aspartyl protease</keyword>
<evidence type="ECO:0000313" key="7">
    <source>
        <dbReference type="Proteomes" id="UP000030671"/>
    </source>
</evidence>
<dbReference type="eggNOG" id="KOG1339">
    <property type="taxonomic scope" value="Eukaryota"/>
</dbReference>
<evidence type="ECO:0000256" key="2">
    <source>
        <dbReference type="ARBA" id="ARBA00022750"/>
    </source>
</evidence>
<dbReference type="PROSITE" id="PS51767">
    <property type="entry name" value="PEPTIDASE_A1"/>
    <property type="match status" value="1"/>
</dbReference>
<keyword evidence="3" id="KW-0645">Protease</keyword>
<keyword evidence="3" id="KW-0378">Hydrolase</keyword>
<dbReference type="Pfam" id="PF00026">
    <property type="entry name" value="Asp"/>
    <property type="match status" value="1"/>
</dbReference>
<keyword evidence="4" id="KW-0472">Membrane</keyword>
<evidence type="ECO:0000256" key="4">
    <source>
        <dbReference type="SAM" id="Phobius"/>
    </source>
</evidence>
<dbReference type="KEGG" id="hir:HETIRDRAFT_168063"/>
<dbReference type="InterPro" id="IPR033121">
    <property type="entry name" value="PEPTIDASE_A1"/>
</dbReference>
<dbReference type="CDD" id="cd05471">
    <property type="entry name" value="pepsin_like"/>
    <property type="match status" value="1"/>
</dbReference>
<dbReference type="Gene3D" id="2.40.70.10">
    <property type="entry name" value="Acid Proteases"/>
    <property type="match status" value="2"/>
</dbReference>
<dbReference type="Proteomes" id="UP000030671">
    <property type="component" value="Unassembled WGS sequence"/>
</dbReference>
<gene>
    <name evidence="6" type="ORF">HETIRDRAFT_168063</name>
</gene>
<evidence type="ECO:0000259" key="5">
    <source>
        <dbReference type="PROSITE" id="PS51767"/>
    </source>
</evidence>
<dbReference type="InParanoid" id="W4KK74"/>
<accession>W4KK74</accession>
<evidence type="ECO:0000256" key="1">
    <source>
        <dbReference type="ARBA" id="ARBA00007447"/>
    </source>
</evidence>
<dbReference type="OrthoDB" id="15189at2759"/>
<dbReference type="RefSeq" id="XP_009542555.1">
    <property type="nucleotide sequence ID" value="XM_009544260.1"/>
</dbReference>
<organism evidence="6 7">
    <name type="scientific">Heterobasidion irregulare (strain TC 32-1)</name>
    <dbReference type="NCBI Taxonomy" id="747525"/>
    <lineage>
        <taxon>Eukaryota</taxon>
        <taxon>Fungi</taxon>
        <taxon>Dikarya</taxon>
        <taxon>Basidiomycota</taxon>
        <taxon>Agaricomycotina</taxon>
        <taxon>Agaricomycetes</taxon>
        <taxon>Russulales</taxon>
        <taxon>Bondarzewiaceae</taxon>
        <taxon>Heterobasidion</taxon>
        <taxon>Heterobasidion annosum species complex</taxon>
    </lineage>
</organism>
<reference evidence="6 7" key="1">
    <citation type="journal article" date="2012" name="New Phytol.">
        <title>Insight into trade-off between wood decay and parasitism from the genome of a fungal forest pathogen.</title>
        <authorList>
            <person name="Olson A."/>
            <person name="Aerts A."/>
            <person name="Asiegbu F."/>
            <person name="Belbahri L."/>
            <person name="Bouzid O."/>
            <person name="Broberg A."/>
            <person name="Canback B."/>
            <person name="Coutinho P.M."/>
            <person name="Cullen D."/>
            <person name="Dalman K."/>
            <person name="Deflorio G."/>
            <person name="van Diepen L.T."/>
            <person name="Dunand C."/>
            <person name="Duplessis S."/>
            <person name="Durling M."/>
            <person name="Gonthier P."/>
            <person name="Grimwood J."/>
            <person name="Fossdal C.G."/>
            <person name="Hansson D."/>
            <person name="Henrissat B."/>
            <person name="Hietala A."/>
            <person name="Himmelstrand K."/>
            <person name="Hoffmeister D."/>
            <person name="Hogberg N."/>
            <person name="James T.Y."/>
            <person name="Karlsson M."/>
            <person name="Kohler A."/>
            <person name="Kues U."/>
            <person name="Lee Y.H."/>
            <person name="Lin Y.C."/>
            <person name="Lind M."/>
            <person name="Lindquist E."/>
            <person name="Lombard V."/>
            <person name="Lucas S."/>
            <person name="Lunden K."/>
            <person name="Morin E."/>
            <person name="Murat C."/>
            <person name="Park J."/>
            <person name="Raffaello T."/>
            <person name="Rouze P."/>
            <person name="Salamov A."/>
            <person name="Schmutz J."/>
            <person name="Solheim H."/>
            <person name="Stahlberg J."/>
            <person name="Velez H."/>
            <person name="de Vries R.P."/>
            <person name="Wiebenga A."/>
            <person name="Woodward S."/>
            <person name="Yakovlev I."/>
            <person name="Garbelotto M."/>
            <person name="Martin F."/>
            <person name="Grigoriev I.V."/>
            <person name="Stenlid J."/>
        </authorList>
    </citation>
    <scope>NUCLEOTIDE SEQUENCE [LARGE SCALE GENOMIC DNA]</scope>
    <source>
        <strain evidence="6 7">TC 32-1</strain>
    </source>
</reference>
<proteinExistence type="inferred from homology"/>
<protein>
    <submittedName>
        <fullName evidence="6">Aspartic peptidase</fullName>
    </submittedName>
</protein>
<dbReference type="HOGENOM" id="CLU_013253_8_3_1"/>
<dbReference type="InterPro" id="IPR021109">
    <property type="entry name" value="Peptidase_aspartic_dom_sf"/>
</dbReference>
<keyword evidence="7" id="KW-1185">Reference proteome</keyword>
<comment type="similarity">
    <text evidence="1 3">Belongs to the peptidase A1 family.</text>
</comment>
<sequence length="391" mass="42367">MWRASASAGKTCRSSSIPAHLIYKTSSFQTSSAEFELNYLVGSVSGTIGFESVTFGSYQVTSQVFALANQTHNLDLSSSEYSGILGLSFPLAASIASNTGKTLLENLFSYFDDSHRFFAFKLGRELDDSSFTLGQLDPAIGNSTEDFTYTAVYPGRNSVPDYWKLPLRSITLNSTTLFTSLAPSRVHDSTTPIAVLDTGTSFILGPSSDVDALWNAVGATRKTDAGQWQVRCNRAVTIGFVLGDHESMKEYPVDPADINLQGVDPEGWCIAGIQPSNKINSGDWILGDAFLRNVYVVHHGSTAQRPPLIGLLTMTEPTSALQRFQRERGSDSEAPIEGHSIDAHHEKHPKLSSGAICGIIATGAFLVGGSGTLLFQIYKSYRRREGKETTP</sequence>
<evidence type="ECO:0000313" key="6">
    <source>
        <dbReference type="EMBL" id="ETW85725.1"/>
    </source>
</evidence>
<name>W4KK74_HETIT</name>
<dbReference type="InterPro" id="IPR034164">
    <property type="entry name" value="Pepsin-like_dom"/>
</dbReference>
<dbReference type="PANTHER" id="PTHR47966:SF57">
    <property type="entry name" value="PEPTIDASE A1 DOMAIN-CONTAINING PROTEIN"/>
    <property type="match status" value="1"/>
</dbReference>
<feature type="domain" description="Peptidase A1" evidence="5">
    <location>
        <begin position="1"/>
        <end position="312"/>
    </location>
</feature>
<dbReference type="PRINTS" id="PR00792">
    <property type="entry name" value="PEPSIN"/>
</dbReference>
<keyword evidence="4" id="KW-0812">Transmembrane</keyword>